<dbReference type="Pfam" id="PF09341">
    <property type="entry name" value="Pcc1"/>
    <property type="match status" value="1"/>
</dbReference>
<protein>
    <recommendedName>
        <fullName evidence="3">Transcription factor Pcc1</fullName>
    </recommendedName>
</protein>
<gene>
    <name evidence="2" type="ORF">ENV17_03090</name>
</gene>
<dbReference type="EMBL" id="DTFI01000078">
    <property type="protein sequence ID" value="HGI43356.1"/>
    <property type="molecule type" value="Genomic_DNA"/>
</dbReference>
<evidence type="ECO:0000313" key="2">
    <source>
        <dbReference type="EMBL" id="HGI43356.1"/>
    </source>
</evidence>
<comment type="similarity">
    <text evidence="1">Belongs to the CTAG/PCC1 family.</text>
</comment>
<organism evidence="2">
    <name type="scientific">Thermofilum pendens</name>
    <dbReference type="NCBI Taxonomy" id="2269"/>
    <lineage>
        <taxon>Archaea</taxon>
        <taxon>Thermoproteota</taxon>
        <taxon>Thermoprotei</taxon>
        <taxon>Thermofilales</taxon>
        <taxon>Thermofilaceae</taxon>
        <taxon>Thermofilum</taxon>
    </lineage>
</organism>
<sequence length="94" mass="10182">MLQVEIEISGVEPAILDALYAAFKPESEPTPRHRSGIEVIREPSLALRIIIRSRDISSLRASLNSVLRALGAICASMKVVSQQHPAAASDLEYG</sequence>
<accession>A0A7C4B972</accession>
<dbReference type="InterPro" id="IPR015419">
    <property type="entry name" value="CTAG/Pcc1"/>
</dbReference>
<dbReference type="AlphaFoldDB" id="A0A7C4B972"/>
<proteinExistence type="inferred from homology"/>
<dbReference type="NCBIfam" id="NF011470">
    <property type="entry name" value="PRK14887.1"/>
    <property type="match status" value="1"/>
</dbReference>
<name>A0A7C4B972_THEPE</name>
<dbReference type="Gene3D" id="3.30.310.50">
    <property type="entry name" value="Alpha-D-phosphohexomutase, C-terminal domain"/>
    <property type="match status" value="1"/>
</dbReference>
<reference evidence="2" key="1">
    <citation type="journal article" date="2020" name="mSystems">
        <title>Genome- and Community-Level Interaction Insights into Carbon Utilization and Element Cycling Functions of Hydrothermarchaeota in Hydrothermal Sediment.</title>
        <authorList>
            <person name="Zhou Z."/>
            <person name="Liu Y."/>
            <person name="Xu W."/>
            <person name="Pan J."/>
            <person name="Luo Z.H."/>
            <person name="Li M."/>
        </authorList>
    </citation>
    <scope>NUCLEOTIDE SEQUENCE [LARGE SCALE GENOMIC DNA]</scope>
    <source>
        <strain evidence="2">SpSt-735</strain>
    </source>
</reference>
<evidence type="ECO:0008006" key="3">
    <source>
        <dbReference type="Google" id="ProtNLM"/>
    </source>
</evidence>
<comment type="caution">
    <text evidence="2">The sequence shown here is derived from an EMBL/GenBank/DDBJ whole genome shotgun (WGS) entry which is preliminary data.</text>
</comment>
<evidence type="ECO:0000256" key="1">
    <source>
        <dbReference type="ARBA" id="ARBA00007073"/>
    </source>
</evidence>